<feature type="signal peptide" evidence="8">
    <location>
        <begin position="1"/>
        <end position="19"/>
    </location>
</feature>
<keyword evidence="6 7" id="KW-0998">Cell outer membrane</keyword>
<evidence type="ECO:0000256" key="6">
    <source>
        <dbReference type="ARBA" id="ARBA00023237"/>
    </source>
</evidence>
<keyword evidence="11" id="KW-1185">Reference proteome</keyword>
<comment type="subcellular location">
    <subcellularLocation>
        <location evidence="1 7">Cell outer membrane</location>
        <topology evidence="1 7">Multi-pass membrane protein</topology>
    </subcellularLocation>
</comment>
<sequence length="1007" mass="112461">MKNVLILFLNLFFIGVCWAQGQVSGIVTDAESGEPLLGVNIIVKGASAGAVTDFNGEYQLNVPEGSTLIFSYIGYIQQEVAVNNKETINIALAPDVSVLKEVVIIGYGTQKKENLTGSVSAVKGGEIATQPVMQPSQALMGKMPGVTALQSSSQPGADGATLRIRGIGTLSNSDPLVLIDGVPGNMDGIDPRDIENISVLKDAASAAIYGSRAANGVVLITTKRGRMGKLSVNYNGYVGWQDPTEMPEFADGGEYMKLYNIARQNLGQEPAFPQEYIDAWQEGHLTDPDQYPDTDWANEIFSRNGFQQHHSLSLSGGGELARVMGSFSFMEQQGNIPGFSYKRYNARINTDLSPSEKFNFNFDISFRRSVRDEPITGLGVVRESYRNPPVYASRFSDGTWGPGWNGSNPIARVRDGGGSEDQYHYLRAILKANYKPAEGLQFSLMYSPQYNETMSKSFTRQYEYYEYGDTSPSLYPTRNELSQGHDRDLTHMVLATGSYEKDLNDHFFKVLTGYELNTYRRDWITASRDNFSLQDYPYLQNGSKENMQNDGSASEWGLHSFFTRVNYDYKGKYLLEANVRVDGSSRFAKGNKYGTFPAFSAGWRVAEESFMENINWLDELKLRASWGRLGNQNVGTYPFASTVSLGMDYLFGGEPVNGAAQRDMANKDISWETTETTNFGIDLALFKNRLSLSAEYYIRNTYDILLQLPIPATIGLSAPYQNAGKINNKGWDLAVGWKDKIGEFHYGIDFNISDVHNKVEDLHGTGPYIGETTIVQEGYPINSLYGYRSDGFFQSGEEVDRAPEQFGAIAPGDIRYTNQLTVDTNGDGIPDAADELINADDRVVLGDPFPRYTYGMNFTADYKGFDFSALLQGVGKRDVYLQQDAGWAFYNAGKIQRWQMDYWSPENPDASYPRLVATSSHNNFKMSDFWIWNSSYLRLRNLTLGYTLPQKVSEKFSMDRFRFYVSGQNLFTIHDMPKGWDPETPNSTGGNIYPIMAIYTLGVDITF</sequence>
<dbReference type="EMBL" id="JACVDC010000048">
    <property type="protein sequence ID" value="MBC9797150.1"/>
    <property type="molecule type" value="Genomic_DNA"/>
</dbReference>
<dbReference type="Proteomes" id="UP000653730">
    <property type="component" value="Unassembled WGS sequence"/>
</dbReference>
<dbReference type="Gene3D" id="2.40.170.20">
    <property type="entry name" value="TonB-dependent receptor, beta-barrel domain"/>
    <property type="match status" value="1"/>
</dbReference>
<dbReference type="NCBIfam" id="TIGR04057">
    <property type="entry name" value="SusC_RagA_signa"/>
    <property type="match status" value="1"/>
</dbReference>
<protein>
    <submittedName>
        <fullName evidence="10">TonB-dependent receptor</fullName>
    </submittedName>
</protein>
<dbReference type="InterPro" id="IPR023997">
    <property type="entry name" value="TonB-dep_OMP_SusC/RagA_CS"/>
</dbReference>
<dbReference type="SUPFAM" id="SSF49464">
    <property type="entry name" value="Carboxypeptidase regulatory domain-like"/>
    <property type="match status" value="1"/>
</dbReference>
<dbReference type="Pfam" id="PF07715">
    <property type="entry name" value="Plug"/>
    <property type="match status" value="1"/>
</dbReference>
<keyword evidence="8" id="KW-0732">Signal</keyword>
<dbReference type="InterPro" id="IPR008969">
    <property type="entry name" value="CarboxyPept-like_regulatory"/>
</dbReference>
<evidence type="ECO:0000256" key="4">
    <source>
        <dbReference type="ARBA" id="ARBA00022692"/>
    </source>
</evidence>
<keyword evidence="4 7" id="KW-0812">Transmembrane</keyword>
<keyword evidence="5 7" id="KW-0472">Membrane</keyword>
<dbReference type="SUPFAM" id="SSF56935">
    <property type="entry name" value="Porins"/>
    <property type="match status" value="1"/>
</dbReference>
<dbReference type="RefSeq" id="WP_187966288.1">
    <property type="nucleotide sequence ID" value="NZ_JACVDC010000048.1"/>
</dbReference>
<dbReference type="NCBIfam" id="TIGR04056">
    <property type="entry name" value="OMP_RagA_SusC"/>
    <property type="match status" value="1"/>
</dbReference>
<dbReference type="InterPro" id="IPR037066">
    <property type="entry name" value="Plug_dom_sf"/>
</dbReference>
<organism evidence="10 11">
    <name type="scientific">Sinomicrobium weinanense</name>
    <dbReference type="NCBI Taxonomy" id="2842200"/>
    <lineage>
        <taxon>Bacteria</taxon>
        <taxon>Pseudomonadati</taxon>
        <taxon>Bacteroidota</taxon>
        <taxon>Flavobacteriia</taxon>
        <taxon>Flavobacteriales</taxon>
        <taxon>Flavobacteriaceae</taxon>
        <taxon>Sinomicrobium</taxon>
    </lineage>
</organism>
<accession>A0A926JTE1</accession>
<dbReference type="GO" id="GO:0009279">
    <property type="term" value="C:cell outer membrane"/>
    <property type="evidence" value="ECO:0007669"/>
    <property type="project" value="UniProtKB-SubCell"/>
</dbReference>
<feature type="domain" description="TonB-dependent receptor plug" evidence="9">
    <location>
        <begin position="112"/>
        <end position="217"/>
    </location>
</feature>
<dbReference type="InterPro" id="IPR012910">
    <property type="entry name" value="Plug_dom"/>
</dbReference>
<evidence type="ECO:0000256" key="7">
    <source>
        <dbReference type="PROSITE-ProRule" id="PRU01360"/>
    </source>
</evidence>
<dbReference type="AlphaFoldDB" id="A0A926JTE1"/>
<name>A0A926JTE1_9FLAO</name>
<evidence type="ECO:0000313" key="11">
    <source>
        <dbReference type="Proteomes" id="UP000653730"/>
    </source>
</evidence>
<dbReference type="FunFam" id="2.60.40.1120:FF:000003">
    <property type="entry name" value="Outer membrane protein Omp121"/>
    <property type="match status" value="1"/>
</dbReference>
<proteinExistence type="inferred from homology"/>
<dbReference type="InterPro" id="IPR023996">
    <property type="entry name" value="TonB-dep_OMP_SusC/RagA"/>
</dbReference>
<comment type="similarity">
    <text evidence="7">Belongs to the TonB-dependent receptor family.</text>
</comment>
<dbReference type="InterPro" id="IPR039426">
    <property type="entry name" value="TonB-dep_rcpt-like"/>
</dbReference>
<evidence type="ECO:0000256" key="8">
    <source>
        <dbReference type="SAM" id="SignalP"/>
    </source>
</evidence>
<keyword evidence="3 7" id="KW-1134">Transmembrane beta strand</keyword>
<evidence type="ECO:0000256" key="1">
    <source>
        <dbReference type="ARBA" id="ARBA00004571"/>
    </source>
</evidence>
<gene>
    <name evidence="10" type="ORF">IBL28_14325</name>
</gene>
<evidence type="ECO:0000256" key="5">
    <source>
        <dbReference type="ARBA" id="ARBA00023136"/>
    </source>
</evidence>
<reference evidence="10 11" key="1">
    <citation type="submission" date="2020-09" db="EMBL/GenBank/DDBJ databases">
        <title>Sinomicrobium weinanense sp. nov., a halophilic bacteria isolated from saline-alkali soil.</title>
        <authorList>
            <person name="Wu P."/>
            <person name="Ren H."/>
            <person name="Mei Y."/>
            <person name="Liang Y."/>
            <person name="Chen Z."/>
        </authorList>
    </citation>
    <scope>NUCLEOTIDE SEQUENCE [LARGE SCALE GENOMIC DNA]</scope>
    <source>
        <strain evidence="10 11">FJxs</strain>
    </source>
</reference>
<feature type="chain" id="PRO_5037227253" evidence="8">
    <location>
        <begin position="20"/>
        <end position="1007"/>
    </location>
</feature>
<dbReference type="PROSITE" id="PS52016">
    <property type="entry name" value="TONB_DEPENDENT_REC_3"/>
    <property type="match status" value="1"/>
</dbReference>
<evidence type="ECO:0000259" key="9">
    <source>
        <dbReference type="Pfam" id="PF07715"/>
    </source>
</evidence>
<keyword evidence="2 7" id="KW-0813">Transport</keyword>
<evidence type="ECO:0000256" key="2">
    <source>
        <dbReference type="ARBA" id="ARBA00022448"/>
    </source>
</evidence>
<dbReference type="InterPro" id="IPR036942">
    <property type="entry name" value="Beta-barrel_TonB_sf"/>
</dbReference>
<evidence type="ECO:0000313" key="10">
    <source>
        <dbReference type="EMBL" id="MBC9797150.1"/>
    </source>
</evidence>
<keyword evidence="10" id="KW-0675">Receptor</keyword>
<dbReference type="Pfam" id="PF13715">
    <property type="entry name" value="CarbopepD_reg_2"/>
    <property type="match status" value="1"/>
</dbReference>
<evidence type="ECO:0000256" key="3">
    <source>
        <dbReference type="ARBA" id="ARBA00022452"/>
    </source>
</evidence>
<dbReference type="Gene3D" id="2.170.130.10">
    <property type="entry name" value="TonB-dependent receptor, plug domain"/>
    <property type="match status" value="1"/>
</dbReference>
<comment type="caution">
    <text evidence="10">The sequence shown here is derived from an EMBL/GenBank/DDBJ whole genome shotgun (WGS) entry which is preliminary data.</text>
</comment>
<dbReference type="FunFam" id="2.170.130.10:FF:000003">
    <property type="entry name" value="SusC/RagA family TonB-linked outer membrane protein"/>
    <property type="match status" value="1"/>
</dbReference>
<dbReference type="Gene3D" id="2.60.40.1120">
    <property type="entry name" value="Carboxypeptidase-like, regulatory domain"/>
    <property type="match status" value="1"/>
</dbReference>